<name>A0A0M6ZPR3_9HYPH</name>
<sequence length="176" mass="20034">MSAAVSLPLDSHLNAYHASKDYMDVYSGDLTGRPDLIECDMRVLAKHMTTIDMPWAQGLLKLRDRLARTVNLKTTDDLANEAPPKPLSEVGPGDRIAFFKVYEVRENEILLGEDDWHQDFRLSVFRQLTPEPKVFVSTCCKRHNFFGYAYLAAILPAHKILVKQSIDNALKRPMMN</sequence>
<dbReference type="OrthoDB" id="7058586at2"/>
<dbReference type="RefSeq" id="WP_055670219.1">
    <property type="nucleotide sequence ID" value="NZ_CXWD01000001.1"/>
</dbReference>
<protein>
    <recommendedName>
        <fullName evidence="3">DUF2867 domain-containing protein</fullName>
    </recommendedName>
</protein>
<proteinExistence type="predicted"/>
<dbReference type="InterPro" id="IPR021295">
    <property type="entry name" value="DUF2867"/>
</dbReference>
<dbReference type="AlphaFoldDB" id="A0A0M6ZPR3"/>
<organism evidence="1 2">
    <name type="scientific">Roseibium alexandrii</name>
    <dbReference type="NCBI Taxonomy" id="388408"/>
    <lineage>
        <taxon>Bacteria</taxon>
        <taxon>Pseudomonadati</taxon>
        <taxon>Pseudomonadota</taxon>
        <taxon>Alphaproteobacteria</taxon>
        <taxon>Hyphomicrobiales</taxon>
        <taxon>Stappiaceae</taxon>
        <taxon>Roseibium</taxon>
    </lineage>
</organism>
<reference evidence="2" key="1">
    <citation type="submission" date="2015-07" db="EMBL/GenBank/DDBJ databases">
        <authorList>
            <person name="Rodrigo-Torres Lidia"/>
            <person name="Arahal R.David."/>
        </authorList>
    </citation>
    <scope>NUCLEOTIDE SEQUENCE [LARGE SCALE GENOMIC DNA]</scope>
    <source>
        <strain evidence="2">CECT 5112</strain>
    </source>
</reference>
<evidence type="ECO:0000313" key="2">
    <source>
        <dbReference type="Proteomes" id="UP000053235"/>
    </source>
</evidence>
<dbReference type="STRING" id="388408.LAX5112_00222"/>
<accession>A0A0M6ZPR3</accession>
<keyword evidence="2" id="KW-1185">Reference proteome</keyword>
<evidence type="ECO:0008006" key="3">
    <source>
        <dbReference type="Google" id="ProtNLM"/>
    </source>
</evidence>
<dbReference type="EMBL" id="CXWD01000001">
    <property type="protein sequence ID" value="CTQ64221.1"/>
    <property type="molecule type" value="Genomic_DNA"/>
</dbReference>
<evidence type="ECO:0000313" key="1">
    <source>
        <dbReference type="EMBL" id="CTQ64221.1"/>
    </source>
</evidence>
<gene>
    <name evidence="1" type="ORF">LAX5112_00222</name>
</gene>
<dbReference type="Proteomes" id="UP000053235">
    <property type="component" value="Unassembled WGS sequence"/>
</dbReference>
<dbReference type="Pfam" id="PF11066">
    <property type="entry name" value="DUF2867"/>
    <property type="match status" value="1"/>
</dbReference>